<dbReference type="PANTHER" id="PTHR30383">
    <property type="entry name" value="THIOESTERASE 1/PROTEASE 1/LYSOPHOSPHOLIPASE L1"/>
    <property type="match status" value="1"/>
</dbReference>
<dbReference type="STRING" id="1563681.BFP71_14085"/>
<feature type="signal peptide" evidence="1">
    <location>
        <begin position="1"/>
        <end position="26"/>
    </location>
</feature>
<organism evidence="3 4">
    <name type="scientific">Roseivirga misakiensis</name>
    <dbReference type="NCBI Taxonomy" id="1563681"/>
    <lineage>
        <taxon>Bacteria</taxon>
        <taxon>Pseudomonadati</taxon>
        <taxon>Bacteroidota</taxon>
        <taxon>Cytophagia</taxon>
        <taxon>Cytophagales</taxon>
        <taxon>Roseivirgaceae</taxon>
        <taxon>Roseivirga</taxon>
    </lineage>
</organism>
<feature type="chain" id="PRO_5009185757" description="SGNH hydrolase-type esterase domain-containing protein" evidence="1">
    <location>
        <begin position="27"/>
        <end position="252"/>
    </location>
</feature>
<dbReference type="OrthoDB" id="9786188at2"/>
<dbReference type="RefSeq" id="WP_069836090.1">
    <property type="nucleotide sequence ID" value="NZ_MDGQ01000005.1"/>
</dbReference>
<proteinExistence type="predicted"/>
<dbReference type="GO" id="GO:0004622">
    <property type="term" value="F:phosphatidylcholine lysophospholipase activity"/>
    <property type="evidence" value="ECO:0007669"/>
    <property type="project" value="TreeGrafter"/>
</dbReference>
<dbReference type="AlphaFoldDB" id="A0A1E5SZQ6"/>
<dbReference type="PANTHER" id="PTHR30383:SF2">
    <property type="entry name" value="CELLULOSE-BINDING PROTEIN"/>
    <property type="match status" value="1"/>
</dbReference>
<dbReference type="EMBL" id="MDGQ01000005">
    <property type="protein sequence ID" value="OEK04586.1"/>
    <property type="molecule type" value="Genomic_DNA"/>
</dbReference>
<evidence type="ECO:0000259" key="2">
    <source>
        <dbReference type="Pfam" id="PF13472"/>
    </source>
</evidence>
<feature type="domain" description="SGNH hydrolase-type esterase" evidence="2">
    <location>
        <begin position="100"/>
        <end position="234"/>
    </location>
</feature>
<dbReference type="Gene3D" id="3.40.50.1110">
    <property type="entry name" value="SGNH hydrolase"/>
    <property type="match status" value="1"/>
</dbReference>
<reference evidence="3 4" key="1">
    <citation type="submission" date="2016-08" db="EMBL/GenBank/DDBJ databases">
        <title>Draft genome of Fabibacter sp. strain SK-8.</title>
        <authorList>
            <person name="Wong S.-K."/>
            <person name="Hamasaki K."/>
            <person name="Yoshizawa S."/>
        </authorList>
    </citation>
    <scope>NUCLEOTIDE SEQUENCE [LARGE SCALE GENOMIC DNA]</scope>
    <source>
        <strain evidence="3 4">SK-8</strain>
    </source>
</reference>
<dbReference type="Proteomes" id="UP000095552">
    <property type="component" value="Unassembled WGS sequence"/>
</dbReference>
<dbReference type="InterPro" id="IPR051532">
    <property type="entry name" value="Ester_Hydrolysis_Enzymes"/>
</dbReference>
<dbReference type="Pfam" id="PF13472">
    <property type="entry name" value="Lipase_GDSL_2"/>
    <property type="match status" value="1"/>
</dbReference>
<accession>A0A1E5SZQ6</accession>
<sequence>MQKPSSKSFAKFALIPIVIFSICILACDNEGGTEPKAPSSSINKILPLGASRVEGDRPAYESYRYELWRMLTEANFTFDFIGTETDNASYPSFNGLAFDRDHEGRGGITSGGIRSGLSNWLNELGSSPDIVLFSSPGGNDGINDYEGSFANINAIIDMLQANNPNVTILIELTAPPLVAEQSTEFLTFYNRALTDIAALAQSESTATSKVIAVDMRTGFTDNFLADDVHYNTAGGRFIAERYFQQLESLLER</sequence>
<comment type="caution">
    <text evidence="3">The sequence shown here is derived from an EMBL/GenBank/DDBJ whole genome shotgun (WGS) entry which is preliminary data.</text>
</comment>
<keyword evidence="4" id="KW-1185">Reference proteome</keyword>
<protein>
    <recommendedName>
        <fullName evidence="2">SGNH hydrolase-type esterase domain-containing protein</fullName>
    </recommendedName>
</protein>
<gene>
    <name evidence="3" type="ORF">BFP71_14085</name>
</gene>
<dbReference type="InterPro" id="IPR013830">
    <property type="entry name" value="SGNH_hydro"/>
</dbReference>
<dbReference type="SUPFAM" id="SSF52266">
    <property type="entry name" value="SGNH hydrolase"/>
    <property type="match status" value="1"/>
</dbReference>
<keyword evidence="1" id="KW-0732">Signal</keyword>
<evidence type="ECO:0000313" key="3">
    <source>
        <dbReference type="EMBL" id="OEK04586.1"/>
    </source>
</evidence>
<evidence type="ECO:0000256" key="1">
    <source>
        <dbReference type="SAM" id="SignalP"/>
    </source>
</evidence>
<dbReference type="InterPro" id="IPR036514">
    <property type="entry name" value="SGNH_hydro_sf"/>
</dbReference>
<name>A0A1E5SZQ6_9BACT</name>
<evidence type="ECO:0000313" key="4">
    <source>
        <dbReference type="Proteomes" id="UP000095552"/>
    </source>
</evidence>